<feature type="transmembrane region" description="Helical" evidence="1">
    <location>
        <begin position="28"/>
        <end position="47"/>
    </location>
</feature>
<feature type="transmembrane region" description="Helical" evidence="1">
    <location>
        <begin position="148"/>
        <end position="179"/>
    </location>
</feature>
<evidence type="ECO:0000256" key="1">
    <source>
        <dbReference type="SAM" id="Phobius"/>
    </source>
</evidence>
<keyword evidence="1" id="KW-1133">Transmembrane helix</keyword>
<dbReference type="AlphaFoldDB" id="A0A1S1WZ39"/>
<reference evidence="4 5" key="1">
    <citation type="submission" date="2016-09" db="EMBL/GenBank/DDBJ databases">
        <title>Chromobacterium muskegensis sp. nov., an insecticidal bacterium isolated from Sphagnum bogs.</title>
        <authorList>
            <person name="Sparks M.E."/>
            <person name="Blackburn M.B."/>
            <person name="Gundersen-Rindal D.E."/>
            <person name="Mitchell A."/>
            <person name="Farrar R."/>
            <person name="Kuhar D."/>
        </authorList>
    </citation>
    <scope>NUCLEOTIDE SEQUENCE [LARGE SCALE GENOMIC DNA]</scope>
    <source>
        <strain evidence="3 5">14B-1</strain>
        <strain evidence="2 4">37-2</strain>
    </source>
</reference>
<name>A0A1S1WZ39_9NEIS</name>
<feature type="transmembrane region" description="Helical" evidence="1">
    <location>
        <begin position="59"/>
        <end position="77"/>
    </location>
</feature>
<sequence>MLLLKLLLVPTLIWLISAAAKKWGPAVAGALAGFPVITGSILLILALEHGPAFAQRAALAAALGTSTNIAFGIAYSWAALRWRWPACLALGLAGYAAAVGLSQLAGLSPGQGALLGLAFLPAAGYLFPKPPPPDPGAVLREAGMAPRMLAGAALVLLITSVSASLGPALSGLLAVFPVLGSVLAVFSQQSAGSAATVRLLRGMVQGFYAFVAFCLSLAWALPGMALAPAFLFALLLAALVQAAVLWRSRHRH</sequence>
<keyword evidence="1" id="KW-0472">Membrane</keyword>
<organism evidence="2 4">
    <name type="scientific">Chromobacterium sphagni</name>
    <dbReference type="NCBI Taxonomy" id="1903179"/>
    <lineage>
        <taxon>Bacteria</taxon>
        <taxon>Pseudomonadati</taxon>
        <taxon>Pseudomonadota</taxon>
        <taxon>Betaproteobacteria</taxon>
        <taxon>Neisseriales</taxon>
        <taxon>Chromobacteriaceae</taxon>
        <taxon>Chromobacterium</taxon>
    </lineage>
</organism>
<accession>A0A1S1WZ39</accession>
<dbReference type="EMBL" id="MKCS01000001">
    <property type="protein sequence ID" value="OHX12409.1"/>
    <property type="molecule type" value="Genomic_DNA"/>
</dbReference>
<comment type="caution">
    <text evidence="2">The sequence shown here is derived from an EMBL/GenBank/DDBJ whole genome shotgun (WGS) entry which is preliminary data.</text>
</comment>
<gene>
    <name evidence="3" type="ORF">BI344_02975</name>
    <name evidence="2" type="ORF">BI347_02035</name>
</gene>
<feature type="transmembrane region" description="Helical" evidence="1">
    <location>
        <begin position="199"/>
        <end position="219"/>
    </location>
</feature>
<dbReference type="EMBL" id="MKCT01000001">
    <property type="protein sequence ID" value="OHX21506.1"/>
    <property type="molecule type" value="Genomic_DNA"/>
</dbReference>
<evidence type="ECO:0000313" key="2">
    <source>
        <dbReference type="EMBL" id="OHX12409.1"/>
    </source>
</evidence>
<feature type="transmembrane region" description="Helical" evidence="1">
    <location>
        <begin position="225"/>
        <end position="246"/>
    </location>
</feature>
<proteinExistence type="predicted"/>
<evidence type="ECO:0000313" key="4">
    <source>
        <dbReference type="Proteomes" id="UP000180088"/>
    </source>
</evidence>
<evidence type="ECO:0000313" key="3">
    <source>
        <dbReference type="EMBL" id="OHX21506.1"/>
    </source>
</evidence>
<keyword evidence="1" id="KW-0812">Transmembrane</keyword>
<dbReference type="Proteomes" id="UP000180280">
    <property type="component" value="Unassembled WGS sequence"/>
</dbReference>
<dbReference type="RefSeq" id="WP_071111461.1">
    <property type="nucleotide sequence ID" value="NZ_MKCS01000001.1"/>
</dbReference>
<protein>
    <submittedName>
        <fullName evidence="2">Uncharacterized protein</fullName>
    </submittedName>
</protein>
<dbReference type="STRING" id="1903179.BI347_02035"/>
<keyword evidence="5" id="KW-1185">Reference proteome</keyword>
<evidence type="ECO:0000313" key="5">
    <source>
        <dbReference type="Proteomes" id="UP000180280"/>
    </source>
</evidence>
<feature type="transmembrane region" description="Helical" evidence="1">
    <location>
        <begin position="83"/>
        <end position="105"/>
    </location>
</feature>
<dbReference type="Proteomes" id="UP000180088">
    <property type="component" value="Unassembled WGS sequence"/>
</dbReference>
<dbReference type="OrthoDB" id="161727at2"/>